<dbReference type="InterPro" id="IPR005754">
    <property type="entry name" value="Sortase"/>
</dbReference>
<reference evidence="4" key="1">
    <citation type="submission" date="2023-06" db="EMBL/GenBank/DDBJ databases">
        <title>Identification and characterization of horizontal gene transfer across gut microbiota members of farm animals based on homology search.</title>
        <authorList>
            <person name="Zeman M."/>
            <person name="Kubasova T."/>
            <person name="Jahodarova E."/>
            <person name="Nykrynova M."/>
            <person name="Rychlik I."/>
        </authorList>
    </citation>
    <scope>NUCLEOTIDE SEQUENCE [LARGE SCALE GENOMIC DNA]</scope>
    <source>
        <strain evidence="4">ET341</strain>
    </source>
</reference>
<accession>A0ABT7UHQ8</accession>
<keyword evidence="2" id="KW-1133">Transmembrane helix</keyword>
<dbReference type="NCBIfam" id="NF033745">
    <property type="entry name" value="class_C_sortase"/>
    <property type="match status" value="1"/>
</dbReference>
<evidence type="ECO:0000256" key="2">
    <source>
        <dbReference type="SAM" id="Phobius"/>
    </source>
</evidence>
<reference evidence="3 4" key="2">
    <citation type="submission" date="2023-06" db="EMBL/GenBank/DDBJ databases">
        <authorList>
            <person name="Zeman M."/>
            <person name="Kubasova T."/>
            <person name="Jahodarova E."/>
            <person name="Nykrynova M."/>
            <person name="Rychlik I."/>
        </authorList>
    </citation>
    <scope>NUCLEOTIDE SEQUENCE [LARGE SCALE GENOMIC DNA]</scope>
    <source>
        <strain evidence="3 4">ET341</strain>
    </source>
</reference>
<dbReference type="Proteomes" id="UP001529275">
    <property type="component" value="Unassembled WGS sequence"/>
</dbReference>
<evidence type="ECO:0000313" key="4">
    <source>
        <dbReference type="Proteomes" id="UP001529275"/>
    </source>
</evidence>
<keyword evidence="1" id="KW-0378">Hydrolase</keyword>
<dbReference type="SUPFAM" id="SSF63817">
    <property type="entry name" value="Sortase"/>
    <property type="match status" value="1"/>
</dbReference>
<dbReference type="InterPro" id="IPR023365">
    <property type="entry name" value="Sortase_dom-sf"/>
</dbReference>
<keyword evidence="2" id="KW-0472">Membrane</keyword>
<dbReference type="Gene3D" id="2.40.260.10">
    <property type="entry name" value="Sortase"/>
    <property type="match status" value="1"/>
</dbReference>
<dbReference type="CDD" id="cd05827">
    <property type="entry name" value="Sortase_C"/>
    <property type="match status" value="1"/>
</dbReference>
<evidence type="ECO:0000313" key="3">
    <source>
        <dbReference type="EMBL" id="MDM8195682.1"/>
    </source>
</evidence>
<comment type="caution">
    <text evidence="3">The sequence shown here is derived from an EMBL/GenBank/DDBJ whole genome shotgun (WGS) entry which is preliminary data.</text>
</comment>
<protein>
    <submittedName>
        <fullName evidence="3">Class C sortase</fullName>
    </submittedName>
</protein>
<keyword evidence="4" id="KW-1185">Reference proteome</keyword>
<evidence type="ECO:0000256" key="1">
    <source>
        <dbReference type="ARBA" id="ARBA00022801"/>
    </source>
</evidence>
<dbReference type="NCBIfam" id="TIGR01076">
    <property type="entry name" value="sortase_fam"/>
    <property type="match status" value="1"/>
</dbReference>
<gene>
    <name evidence="3" type="ORF">QUV98_05055</name>
</gene>
<dbReference type="Pfam" id="PF04203">
    <property type="entry name" value="Sortase"/>
    <property type="match status" value="1"/>
</dbReference>
<keyword evidence="2" id="KW-0812">Transmembrane</keyword>
<sequence>MKQKILTILAILVFLAGISLLAYPVVSNLLYEKEQEELMEHYDSIAGEKMTTDEQAEELQECRDYNRGLLQGGVLLTDPFDMSQLDPSAMPYAGLLNMDQEGGMAYLRIPAIDVELMIYHGTEEEVLQKGVGHLQGSSLPVGGAGTHCVLSAHTGLNDKKLFTDLDQLENGDIFYIHVLGEILAYQVDQIRVVLPEETEDLKINAREDYVTLVTCTPYGINTHRLLVRGTRVPYEEEREQSDGALRKGSWLEQYRLAAFAGLSVVLAAAAGGFLWRRVRKKG</sequence>
<dbReference type="EMBL" id="JAUDCK010000013">
    <property type="protein sequence ID" value="MDM8195682.1"/>
    <property type="molecule type" value="Genomic_DNA"/>
</dbReference>
<dbReference type="RefSeq" id="WP_289527542.1">
    <property type="nucleotide sequence ID" value="NZ_JAUDCK010000013.1"/>
</dbReference>
<organism evidence="3 4">
    <name type="scientific">Massilimicrobiota timonensis</name>
    <dbReference type="NCBI Taxonomy" id="1776392"/>
    <lineage>
        <taxon>Bacteria</taxon>
        <taxon>Bacillati</taxon>
        <taxon>Bacillota</taxon>
        <taxon>Erysipelotrichia</taxon>
        <taxon>Erysipelotrichales</taxon>
        <taxon>Erysipelotrichaceae</taxon>
        <taxon>Massilimicrobiota</taxon>
    </lineage>
</organism>
<feature type="transmembrane region" description="Helical" evidence="2">
    <location>
        <begin position="256"/>
        <end position="275"/>
    </location>
</feature>
<dbReference type="InterPro" id="IPR042002">
    <property type="entry name" value="Sortase_C"/>
</dbReference>
<name>A0ABT7UHQ8_9FIRM</name>
<proteinExistence type="predicted"/>